<feature type="region of interest" description="Disordered" evidence="2">
    <location>
        <begin position="549"/>
        <end position="647"/>
    </location>
</feature>
<accession>A0AA88AJD6</accession>
<evidence type="ECO:0000313" key="3">
    <source>
        <dbReference type="EMBL" id="GMN53420.1"/>
    </source>
</evidence>
<feature type="compositionally biased region" description="Polar residues" evidence="2">
    <location>
        <begin position="120"/>
        <end position="138"/>
    </location>
</feature>
<evidence type="ECO:0000256" key="1">
    <source>
        <dbReference type="SAM" id="Coils"/>
    </source>
</evidence>
<reference evidence="3" key="1">
    <citation type="submission" date="2023-07" db="EMBL/GenBank/DDBJ databases">
        <title>draft genome sequence of fig (Ficus carica).</title>
        <authorList>
            <person name="Takahashi T."/>
            <person name="Nishimura K."/>
        </authorList>
    </citation>
    <scope>NUCLEOTIDE SEQUENCE</scope>
</reference>
<keyword evidence="1" id="KW-0175">Coiled coil</keyword>
<evidence type="ECO:0000256" key="2">
    <source>
        <dbReference type="SAM" id="MobiDB-lite"/>
    </source>
</evidence>
<protein>
    <submittedName>
        <fullName evidence="3">Uncharacterized protein</fullName>
    </submittedName>
</protein>
<gene>
    <name evidence="3" type="ORF">TIFTF001_022561</name>
</gene>
<feature type="compositionally biased region" description="Basic and acidic residues" evidence="2">
    <location>
        <begin position="143"/>
        <end position="152"/>
    </location>
</feature>
<feature type="region of interest" description="Disordered" evidence="2">
    <location>
        <begin position="868"/>
        <end position="914"/>
    </location>
</feature>
<dbReference type="AlphaFoldDB" id="A0AA88AJD6"/>
<name>A0AA88AJD6_FICCA</name>
<feature type="compositionally biased region" description="Low complexity" evidence="2">
    <location>
        <begin position="560"/>
        <end position="580"/>
    </location>
</feature>
<proteinExistence type="predicted"/>
<sequence>MSDISDSENAGLSESLDITGSEGSSSRTRSSSVGEVMGPEGRTPDHLSGISDIPSPGDQVSPANRELSGAARLEKILRVSPGTAPNRRFVEEPGGSFQAPTAPVVDLTVEGGEAAERSAGQASTSGRAGDSVSDSTDPSGEDTEARDRPASRGIRINDVKVYRWGDAEMSRLAAGRPVYTADYYTTAVTQRYLVALRREFNIPENVDLLVPGVDDLPSRPPSGYIALSAEYFRAGLRLSFHPFLRQALTRLNVAPAQLNAYRVLISCYALWAAKFARKMPFTAFQNLYRMKSAPTAKGFYYFQGFKGTFITGCPDSDKQFKHLWFYAGGTWLHEHLSYFELPESERVPVAFRRGHVWTRAPHATELTLERIDALRELSDPERSQHGLISKASLSRLWVGSSSTYGRSDDQPRTSPAVTVARMPPPAVHYSSRTARPADATTDDRSRVPQGVGPRPRSTDRRLVTCPLELGVLGSPTRTWIGLSGISTLLVASGSKVRSVNNVYIIWLLVIRVLIGSLLFAEPMADRDRRGTKCPSLEESLARLQKNARLAKGKGKEVGQPSKAAAPSAAPAKVAVPPAAAISRPVARQEARPDRPREDRSREDRPREDRPREERSRADRSRDERPASRQDARPSRPRDEPSSPDSSIHRALVAKFADHLTVEMAESSRCSDHIEAITECATRLTGDLCLLFSGSAAARVHANRTADDLKAAEADIRALRRSEKEAKAAAEEAKKAAEEKAKAAEELAKRAEDKLRRAEDWVASAERKAEEAEASRLETQAALRKAEEDLAAARASHQRYLEVALPAALEDAKATAVAEYLESEDFRARLVAEYNDGMRDMKAGFIATNPSVVEVDWSFVPDWSDQTMAKEAAEEGEVTGEARLPEQPPSGAPEPAELEQPLPPEQPAADPPSSPLINPFWVVPGSWDLSKLDPGRVILVGCAQVGSWSGNPDGLCPVIGPDLVVRGTREKLGPGRVTLLDCARVGSWSGNPDGLCPVIGPDLVKSWK</sequence>
<feature type="compositionally biased region" description="Polar residues" evidence="2">
    <location>
        <begin position="7"/>
        <end position="18"/>
    </location>
</feature>
<organism evidence="3 4">
    <name type="scientific">Ficus carica</name>
    <name type="common">Common fig</name>
    <dbReference type="NCBI Taxonomy" id="3494"/>
    <lineage>
        <taxon>Eukaryota</taxon>
        <taxon>Viridiplantae</taxon>
        <taxon>Streptophyta</taxon>
        <taxon>Embryophyta</taxon>
        <taxon>Tracheophyta</taxon>
        <taxon>Spermatophyta</taxon>
        <taxon>Magnoliopsida</taxon>
        <taxon>eudicotyledons</taxon>
        <taxon>Gunneridae</taxon>
        <taxon>Pentapetalae</taxon>
        <taxon>rosids</taxon>
        <taxon>fabids</taxon>
        <taxon>Rosales</taxon>
        <taxon>Moraceae</taxon>
        <taxon>Ficeae</taxon>
        <taxon>Ficus</taxon>
    </lineage>
</organism>
<feature type="region of interest" description="Disordered" evidence="2">
    <location>
        <begin position="1"/>
        <end position="79"/>
    </location>
</feature>
<dbReference type="EMBL" id="BTGU01000046">
    <property type="protein sequence ID" value="GMN53420.1"/>
    <property type="molecule type" value="Genomic_DNA"/>
</dbReference>
<feature type="coiled-coil region" evidence="1">
    <location>
        <begin position="701"/>
        <end position="802"/>
    </location>
</feature>
<feature type="region of interest" description="Disordered" evidence="2">
    <location>
        <begin position="115"/>
        <end position="152"/>
    </location>
</feature>
<feature type="compositionally biased region" description="Low complexity" evidence="2">
    <location>
        <begin position="19"/>
        <end position="36"/>
    </location>
</feature>
<dbReference type="Proteomes" id="UP001187192">
    <property type="component" value="Unassembled WGS sequence"/>
</dbReference>
<feature type="region of interest" description="Disordered" evidence="2">
    <location>
        <begin position="401"/>
        <end position="459"/>
    </location>
</feature>
<comment type="caution">
    <text evidence="3">The sequence shown here is derived from an EMBL/GenBank/DDBJ whole genome shotgun (WGS) entry which is preliminary data.</text>
</comment>
<evidence type="ECO:0000313" key="4">
    <source>
        <dbReference type="Proteomes" id="UP001187192"/>
    </source>
</evidence>
<feature type="compositionally biased region" description="Basic and acidic residues" evidence="2">
    <location>
        <begin position="586"/>
        <end position="640"/>
    </location>
</feature>
<feature type="compositionally biased region" description="Pro residues" evidence="2">
    <location>
        <begin position="900"/>
        <end position="913"/>
    </location>
</feature>
<keyword evidence="4" id="KW-1185">Reference proteome</keyword>